<sequence length="376" mass="43464">MSIFKRRGTDAWIEIFHKHSITYATKHKNCKRGNIVIDCPFCANSEGKFHMGVDKHGRFGCWKNQEHRGHSPHKLLVALLKISPAEATRLVGADEGQVDEDEWNSLLRGLKSWEEEEGVWDDEEEEEEPAKVIGMKMPKQFIPITPNGPATDYFYYLMDRGFPRKDVRKLVKHFNLRCCDVWDRVAGKIWYERIITPVYLEGELMCWGSRTINPDDELRYMSLPADESVIPVKELVYNYDNCMEGGKILLLVEGQVDVWKLDFYGKQHGIRAAGLFSKSIVPSQVDLVNELKKQYDHTFLLLDAHEEAYGLSLCDLLNGYGKRVKTIMWDGNDEDPGAATLKELETFFKKLLKKTLLKRTREVLLPRPQRRGARNE</sequence>
<evidence type="ECO:0000313" key="2">
    <source>
        <dbReference type="Proteomes" id="UP000259921"/>
    </source>
</evidence>
<dbReference type="Proteomes" id="UP000259921">
    <property type="component" value="Segment"/>
</dbReference>
<protein>
    <submittedName>
        <fullName evidence="1">DNA primase</fullName>
    </submittedName>
</protein>
<dbReference type="EMBL" id="MF754116">
    <property type="protein sequence ID" value="ATI19466.1"/>
    <property type="molecule type" value="Genomic_DNA"/>
</dbReference>
<evidence type="ECO:0000313" key="1">
    <source>
        <dbReference type="EMBL" id="ATI19466.1"/>
    </source>
</evidence>
<gene>
    <name evidence="1" type="ORF">KF6_058</name>
</gene>
<accession>A0A384WK83</accession>
<reference evidence="1 2" key="1">
    <citation type="submission" date="2017-08" db="EMBL/GenBank/DDBJ databases">
        <title>Complete genome sequence of bacteriophage vB_VpaS_KF6.</title>
        <authorList>
            <person name="Yu J."/>
            <person name="Kwak S.-J."/>
            <person name="Lim J.-A."/>
            <person name="Chang H.-J."/>
        </authorList>
    </citation>
    <scope>NUCLEOTIDE SEQUENCE [LARGE SCALE GENOMIC DNA]</scope>
</reference>
<proteinExistence type="predicted"/>
<organism evidence="1 2">
    <name type="scientific">Vibrio phage vB_VpaS_KF6</name>
    <dbReference type="NCBI Taxonomy" id="2041477"/>
    <lineage>
        <taxon>Viruses</taxon>
        <taxon>Duplodnaviria</taxon>
        <taxon>Heunggongvirae</taxon>
        <taxon>Uroviricota</taxon>
        <taxon>Caudoviricetes</taxon>
        <taxon>Mardecavirus</taxon>
        <taxon>Mardecavirus SSP002</taxon>
    </lineage>
</organism>
<name>A0A384WK83_9CAUD</name>